<keyword evidence="3" id="KW-1185">Reference proteome</keyword>
<reference evidence="2 3" key="1">
    <citation type="submission" date="2019-02" db="EMBL/GenBank/DDBJ databases">
        <title>Pedobacter sp. RP-1-14 sp. nov., isolated from Arctic soil.</title>
        <authorList>
            <person name="Dahal R.H."/>
        </authorList>
    </citation>
    <scope>NUCLEOTIDE SEQUENCE [LARGE SCALE GENOMIC DNA]</scope>
    <source>
        <strain evidence="2 3">RP-1-14</strain>
    </source>
</reference>
<dbReference type="OrthoDB" id="9774205at2"/>
<organism evidence="2 3">
    <name type="scientific">Pedobacter psychroterrae</name>
    <dbReference type="NCBI Taxonomy" id="2530453"/>
    <lineage>
        <taxon>Bacteria</taxon>
        <taxon>Pseudomonadati</taxon>
        <taxon>Bacteroidota</taxon>
        <taxon>Sphingobacteriia</taxon>
        <taxon>Sphingobacteriales</taxon>
        <taxon>Sphingobacteriaceae</taxon>
        <taxon>Pedobacter</taxon>
    </lineage>
</organism>
<evidence type="ECO:0000313" key="3">
    <source>
        <dbReference type="Proteomes" id="UP000293347"/>
    </source>
</evidence>
<dbReference type="Pfam" id="PF13472">
    <property type="entry name" value="Lipase_GDSL_2"/>
    <property type="match status" value="1"/>
</dbReference>
<accession>A0A4R0NS82</accession>
<dbReference type="Gene3D" id="3.40.50.1110">
    <property type="entry name" value="SGNH hydrolase"/>
    <property type="match status" value="1"/>
</dbReference>
<evidence type="ECO:0000313" key="2">
    <source>
        <dbReference type="EMBL" id="TCD04022.1"/>
    </source>
</evidence>
<dbReference type="PANTHER" id="PTHR14209">
    <property type="entry name" value="ISOAMYL ACETATE-HYDROLYZING ESTERASE 1"/>
    <property type="match status" value="1"/>
</dbReference>
<sequence>MPFIVLAQNQAGKDGGFELKDGDRVVFLGNSLFESDKNGYLEFALTTRWPDKRVTFRNLGWEGDNVFGQARSHFTNPPTAYETLMLQIIAAKPTVIFIAYGGVESQDGEAGRDKFKEGLNKLLDKTDELGAKAILLSPIPVFSGIPADVLESRNKDLQLYTNAIADVAKAREKQFINIYNPMANFQKQTKISEDGVHLNEAGYYLLATALEQGLGLASLAQAVNIQVVKSGLEVVAPAKMFPGEAQQRKFTIEESYLPLPLPAAELPEIAQKRTIKITGLKKGFYTLTADSAPIITASAKSWEAGVEIRQRGVFDQAGQVRDLIKKKNDLFFQQYRPWNEIYITGFRAYEQGRHKEGLADLGCIMVWLENQIYLTSAPKSIVYQIVTVK</sequence>
<comment type="caution">
    <text evidence="2">The sequence shown here is derived from an EMBL/GenBank/DDBJ whole genome shotgun (WGS) entry which is preliminary data.</text>
</comment>
<dbReference type="InterPro" id="IPR045136">
    <property type="entry name" value="Iah1-like"/>
</dbReference>
<gene>
    <name evidence="2" type="ORF">EZ437_05865</name>
</gene>
<dbReference type="Proteomes" id="UP000293347">
    <property type="component" value="Unassembled WGS sequence"/>
</dbReference>
<dbReference type="InterPro" id="IPR013830">
    <property type="entry name" value="SGNH_hydro"/>
</dbReference>
<dbReference type="SUPFAM" id="SSF52266">
    <property type="entry name" value="SGNH hydrolase"/>
    <property type="match status" value="1"/>
</dbReference>
<dbReference type="InterPro" id="IPR036514">
    <property type="entry name" value="SGNH_hydro_sf"/>
</dbReference>
<evidence type="ECO:0000259" key="1">
    <source>
        <dbReference type="Pfam" id="PF13472"/>
    </source>
</evidence>
<dbReference type="EMBL" id="SJSL01000001">
    <property type="protein sequence ID" value="TCD04022.1"/>
    <property type="molecule type" value="Genomic_DNA"/>
</dbReference>
<protein>
    <submittedName>
        <fullName evidence="2">GDSL family lipase</fullName>
    </submittedName>
</protein>
<dbReference type="GO" id="GO:0016788">
    <property type="term" value="F:hydrolase activity, acting on ester bonds"/>
    <property type="evidence" value="ECO:0007669"/>
    <property type="project" value="UniProtKB-ARBA"/>
</dbReference>
<name>A0A4R0NS82_9SPHI</name>
<feature type="domain" description="SGNH hydrolase-type esterase" evidence="1">
    <location>
        <begin position="27"/>
        <end position="203"/>
    </location>
</feature>
<dbReference type="AlphaFoldDB" id="A0A4R0NS82"/>
<dbReference type="PANTHER" id="PTHR14209:SF19">
    <property type="entry name" value="ISOAMYL ACETATE-HYDROLYZING ESTERASE 1 HOMOLOG"/>
    <property type="match status" value="1"/>
</dbReference>
<proteinExistence type="predicted"/>